<keyword evidence="3" id="KW-1185">Reference proteome</keyword>
<dbReference type="PANTHER" id="PTHR37816:SF1">
    <property type="entry name" value="TOXIN"/>
    <property type="match status" value="1"/>
</dbReference>
<dbReference type="InterPro" id="IPR027417">
    <property type="entry name" value="P-loop_NTPase"/>
</dbReference>
<dbReference type="Proteomes" id="UP000054742">
    <property type="component" value="Unassembled WGS sequence"/>
</dbReference>
<dbReference type="SUPFAM" id="SSF55729">
    <property type="entry name" value="Acyl-CoA N-acyltransferases (Nat)"/>
    <property type="match status" value="1"/>
</dbReference>
<evidence type="ECO:0000313" key="3">
    <source>
        <dbReference type="Proteomes" id="UP000054742"/>
    </source>
</evidence>
<name>A0A0W0STN4_9GAMM</name>
<dbReference type="PATRIC" id="fig|29422.6.peg.611"/>
<sequence length="333" mass="39995">MIVFKPLNARDIPTLHTWLQLPHIREFWDDGHRKTRQVKQHYLKYDEVLRFIVMIGGEPVGYIQRYTIDKNHFFWKYTKSFPSIGIDFFIGNTHFLGKGWATKILGCFIKQYCAMAAEIVVDPEFTNYKAIHCYAKLGFQPLMEMTLHKKKYHLMTLERQIEHPQRIMIIGKPGSGKSTFAHVLKGKLGLPLFHLDKFFFTKNWAERNYEEFLFIQQEIVAQDSWIIDGNSTKSFELRYRESDLCLYFNFPRWLCYWRLIKRLISRDPEIDDRAPGCKNTIRWPLLKYLWNYEFKVISLLKELREQYPQVNFIELRSHKDLSALEKYILMLEK</sequence>
<dbReference type="OrthoDB" id="5296079at2"/>
<dbReference type="STRING" id="29422.Lbru_0582"/>
<evidence type="ECO:0000313" key="2">
    <source>
        <dbReference type="EMBL" id="KTC86641.1"/>
    </source>
</evidence>
<keyword evidence="2" id="KW-0808">Transferase</keyword>
<dbReference type="InterPro" id="IPR016181">
    <property type="entry name" value="Acyl_CoA_acyltransferase"/>
</dbReference>
<dbReference type="SUPFAM" id="SSF52540">
    <property type="entry name" value="P-loop containing nucleoside triphosphate hydrolases"/>
    <property type="match status" value="1"/>
</dbReference>
<dbReference type="Gene3D" id="3.40.50.300">
    <property type="entry name" value="P-loop containing nucleotide triphosphate hydrolases"/>
    <property type="match status" value="1"/>
</dbReference>
<feature type="domain" description="N-acetyltransferase" evidence="1">
    <location>
        <begin position="2"/>
        <end position="158"/>
    </location>
</feature>
<gene>
    <name evidence="2" type="ORF">Lbru_0582</name>
</gene>
<dbReference type="Gene3D" id="3.40.630.30">
    <property type="match status" value="1"/>
</dbReference>
<protein>
    <submittedName>
        <fullName evidence="2">GNAT family acetyltransferase</fullName>
    </submittedName>
</protein>
<organism evidence="2 3">
    <name type="scientific">Legionella brunensis</name>
    <dbReference type="NCBI Taxonomy" id="29422"/>
    <lineage>
        <taxon>Bacteria</taxon>
        <taxon>Pseudomonadati</taxon>
        <taxon>Pseudomonadota</taxon>
        <taxon>Gammaproteobacteria</taxon>
        <taxon>Legionellales</taxon>
        <taxon>Legionellaceae</taxon>
        <taxon>Legionella</taxon>
    </lineage>
</organism>
<dbReference type="AlphaFoldDB" id="A0A0W0STN4"/>
<dbReference type="RefSeq" id="WP_083500802.1">
    <property type="nucleotide sequence ID" value="NZ_CAAAHU010000007.1"/>
</dbReference>
<evidence type="ECO:0000259" key="1">
    <source>
        <dbReference type="PROSITE" id="PS51186"/>
    </source>
</evidence>
<dbReference type="InterPro" id="IPR000182">
    <property type="entry name" value="GNAT_dom"/>
</dbReference>
<dbReference type="PROSITE" id="PS51186">
    <property type="entry name" value="GNAT"/>
    <property type="match status" value="1"/>
</dbReference>
<dbReference type="EMBL" id="LNXV01000004">
    <property type="protein sequence ID" value="KTC86641.1"/>
    <property type="molecule type" value="Genomic_DNA"/>
</dbReference>
<comment type="caution">
    <text evidence="2">The sequence shown here is derived from an EMBL/GenBank/DDBJ whole genome shotgun (WGS) entry which is preliminary data.</text>
</comment>
<dbReference type="PANTHER" id="PTHR37816">
    <property type="entry name" value="YALI0E33011P"/>
    <property type="match status" value="1"/>
</dbReference>
<dbReference type="Pfam" id="PF13523">
    <property type="entry name" value="Acetyltransf_8"/>
    <property type="match status" value="1"/>
</dbReference>
<reference evidence="2 3" key="1">
    <citation type="submission" date="2015-11" db="EMBL/GenBank/DDBJ databases">
        <title>Genomic analysis of 38 Legionella species identifies large and diverse effector repertoires.</title>
        <authorList>
            <person name="Burstein D."/>
            <person name="Amaro F."/>
            <person name="Zusman T."/>
            <person name="Lifshitz Z."/>
            <person name="Cohen O."/>
            <person name="Gilbert J.A."/>
            <person name="Pupko T."/>
            <person name="Shuman H.A."/>
            <person name="Segal G."/>
        </authorList>
    </citation>
    <scope>NUCLEOTIDE SEQUENCE [LARGE SCALE GENOMIC DNA]</scope>
    <source>
        <strain evidence="2 3">ATCC 43878</strain>
    </source>
</reference>
<dbReference type="InterPro" id="IPR052922">
    <property type="entry name" value="Cytidylate_Kinase-2"/>
</dbReference>
<accession>A0A0W0STN4</accession>
<proteinExistence type="predicted"/>
<dbReference type="GO" id="GO:0016747">
    <property type="term" value="F:acyltransferase activity, transferring groups other than amino-acyl groups"/>
    <property type="evidence" value="ECO:0007669"/>
    <property type="project" value="InterPro"/>
</dbReference>